<accession>A0A6A4GI25</accession>
<organism evidence="2 3">
    <name type="scientific">Gymnopus androsaceus JB14</name>
    <dbReference type="NCBI Taxonomy" id="1447944"/>
    <lineage>
        <taxon>Eukaryota</taxon>
        <taxon>Fungi</taxon>
        <taxon>Dikarya</taxon>
        <taxon>Basidiomycota</taxon>
        <taxon>Agaricomycotina</taxon>
        <taxon>Agaricomycetes</taxon>
        <taxon>Agaricomycetidae</taxon>
        <taxon>Agaricales</taxon>
        <taxon>Marasmiineae</taxon>
        <taxon>Omphalotaceae</taxon>
        <taxon>Gymnopus</taxon>
    </lineage>
</organism>
<feature type="compositionally biased region" description="Polar residues" evidence="1">
    <location>
        <begin position="102"/>
        <end position="136"/>
    </location>
</feature>
<evidence type="ECO:0000313" key="2">
    <source>
        <dbReference type="EMBL" id="KAE9385027.1"/>
    </source>
</evidence>
<feature type="compositionally biased region" description="Basic and acidic residues" evidence="1">
    <location>
        <begin position="19"/>
        <end position="36"/>
    </location>
</feature>
<feature type="region of interest" description="Disordered" evidence="1">
    <location>
        <begin position="91"/>
        <end position="160"/>
    </location>
</feature>
<dbReference type="EMBL" id="ML770042">
    <property type="protein sequence ID" value="KAE9385027.1"/>
    <property type="molecule type" value="Genomic_DNA"/>
</dbReference>
<dbReference type="Proteomes" id="UP000799118">
    <property type="component" value="Unassembled WGS sequence"/>
</dbReference>
<keyword evidence="3" id="KW-1185">Reference proteome</keyword>
<evidence type="ECO:0000256" key="1">
    <source>
        <dbReference type="SAM" id="MobiDB-lite"/>
    </source>
</evidence>
<dbReference type="AlphaFoldDB" id="A0A6A4GI25"/>
<gene>
    <name evidence="2" type="ORF">BT96DRAFT_613561</name>
</gene>
<evidence type="ECO:0000313" key="3">
    <source>
        <dbReference type="Proteomes" id="UP000799118"/>
    </source>
</evidence>
<feature type="compositionally biased region" description="Polar residues" evidence="1">
    <location>
        <begin position="146"/>
        <end position="156"/>
    </location>
</feature>
<feature type="region of interest" description="Disordered" evidence="1">
    <location>
        <begin position="1"/>
        <end position="36"/>
    </location>
</feature>
<proteinExistence type="predicted"/>
<reference evidence="2" key="1">
    <citation type="journal article" date="2019" name="Environ. Microbiol.">
        <title>Fungal ecological strategies reflected in gene transcription - a case study of two litter decomposers.</title>
        <authorList>
            <person name="Barbi F."/>
            <person name="Kohler A."/>
            <person name="Barry K."/>
            <person name="Baskaran P."/>
            <person name="Daum C."/>
            <person name="Fauchery L."/>
            <person name="Ihrmark K."/>
            <person name="Kuo A."/>
            <person name="LaButti K."/>
            <person name="Lipzen A."/>
            <person name="Morin E."/>
            <person name="Grigoriev I.V."/>
            <person name="Henrissat B."/>
            <person name="Lindahl B."/>
            <person name="Martin F."/>
        </authorList>
    </citation>
    <scope>NUCLEOTIDE SEQUENCE</scope>
    <source>
        <strain evidence="2">JB14</strain>
    </source>
</reference>
<protein>
    <submittedName>
        <fullName evidence="2">Uncharacterized protein</fullName>
    </submittedName>
</protein>
<name>A0A6A4GI25_9AGAR</name>
<sequence>MQETTGWAKWTMDSGGLQRTEDKDISRRSEEDPSRFRGESSCRWIQVLSWYQSYIQTGIAAIKIPWQRQAEITGPQVPYAGGSIAEPLVGDVRDDAGDASMSRGTSFRANASNPDSWSIDNGNTNVHDNTSYSQSERQAERGAGTNDLSSPSTLTGIPTLRPHSFQSQLVEDQQRWHCCSELWPN</sequence>